<feature type="coiled-coil region" evidence="1">
    <location>
        <begin position="55"/>
        <end position="85"/>
    </location>
</feature>
<proteinExistence type="predicted"/>
<gene>
    <name evidence="2" type="ORF">DW027_24885</name>
</gene>
<comment type="caution">
    <text evidence="2">The sequence shown here is derived from an EMBL/GenBank/DDBJ whole genome shotgun (WGS) entry which is preliminary data.</text>
</comment>
<keyword evidence="1" id="KW-0175">Coiled coil</keyword>
<evidence type="ECO:0000313" key="3">
    <source>
        <dbReference type="Proteomes" id="UP000284495"/>
    </source>
</evidence>
<dbReference type="AlphaFoldDB" id="A0A415K7P7"/>
<reference evidence="2 3" key="1">
    <citation type="submission" date="2018-08" db="EMBL/GenBank/DDBJ databases">
        <title>A genome reference for cultivated species of the human gut microbiota.</title>
        <authorList>
            <person name="Zou Y."/>
            <person name="Xue W."/>
            <person name="Luo G."/>
        </authorList>
    </citation>
    <scope>NUCLEOTIDE SEQUENCE [LARGE SCALE GENOMIC DNA]</scope>
    <source>
        <strain evidence="2 3">AF38-2</strain>
    </source>
</reference>
<evidence type="ECO:0000313" key="2">
    <source>
        <dbReference type="EMBL" id="RHL32299.1"/>
    </source>
</evidence>
<sequence length="274" mass="32157">MNNTESWKKYVPETVSLYHVDYRENLDEREDLQEQCIRNNNMERLYETVMECYAEQEAESLLKILEEIKEKMAEEKRQEEFEEHREEITDLILNRSDTDPAEELIKNSAAVNMYYSPGAKIEERIGKESRAMSCYKVRRALKLKKGQFDTLIEELVDNATYGGELRIYFNAGFNELVTNDNGKDFRTIRFHGDVIIAVANSFNGSGYHISLPLDITFPFVRDRLFVDSQVRYSYATEVCGMCRDWCDSTSWETEYKTVRNTGRNRQKEKTLSTN</sequence>
<accession>A0A415K7P7</accession>
<protein>
    <submittedName>
        <fullName evidence="2">Uncharacterized protein</fullName>
    </submittedName>
</protein>
<evidence type="ECO:0000256" key="1">
    <source>
        <dbReference type="SAM" id="Coils"/>
    </source>
</evidence>
<dbReference type="Proteomes" id="UP000284495">
    <property type="component" value="Unassembled WGS sequence"/>
</dbReference>
<organism evidence="2 3">
    <name type="scientific">Bacteroides xylanisolvens</name>
    <dbReference type="NCBI Taxonomy" id="371601"/>
    <lineage>
        <taxon>Bacteria</taxon>
        <taxon>Pseudomonadati</taxon>
        <taxon>Bacteroidota</taxon>
        <taxon>Bacteroidia</taxon>
        <taxon>Bacteroidales</taxon>
        <taxon>Bacteroidaceae</taxon>
        <taxon>Bacteroides</taxon>
    </lineage>
</organism>
<dbReference type="RefSeq" id="WP_118219632.1">
    <property type="nucleotide sequence ID" value="NZ_JAQEAW010000035.1"/>
</dbReference>
<name>A0A415K7P7_9BACE</name>
<dbReference type="EMBL" id="QROO01000051">
    <property type="protein sequence ID" value="RHL32299.1"/>
    <property type="molecule type" value="Genomic_DNA"/>
</dbReference>